<evidence type="ECO:0000256" key="1">
    <source>
        <dbReference type="ARBA" id="ARBA00022490"/>
    </source>
</evidence>
<dbReference type="STRING" id="1965070.A0A3S3PFW9"/>
<keyword evidence="3 6" id="KW-0486">Methionine biosynthesis</keyword>
<keyword evidence="8" id="KW-1185">Reference proteome</keyword>
<dbReference type="GO" id="GO:0005737">
    <property type="term" value="C:cytoplasm"/>
    <property type="evidence" value="ECO:0007669"/>
    <property type="project" value="UniProtKB-SubCell"/>
</dbReference>
<gene>
    <name evidence="7" type="ORF">B4U79_11543</name>
</gene>
<dbReference type="InterPro" id="IPR027363">
    <property type="entry name" value="M1Pi_N"/>
</dbReference>
<dbReference type="HAMAP" id="MF_01678">
    <property type="entry name" value="Salvage_MtnA"/>
    <property type="match status" value="1"/>
</dbReference>
<sequence>MLEAIVYKRGELRILDQRQIPKQMVYLNVESTEEAWTAIKNMNVRGAPAIAIVALLSLNVELSNVHKLFEDKKLSKVGDKIILHDYIVDRCAYLCTSRPTAVNVAKECQKVVALCKKLADDQSVTFNEMLNEIMQHNETVFKDDVSINKAIGDYGAKHIMSTSSNSGLNILTHCNTGSLATAGYGTALGVIWSLNSMGALKRAYCTETRPYNQGARLTAFELLHEKVNATLICDNMVSALMKHETVNAVVVGADRVVANGDTANKIGTYQIAVSAKHHNVPFYVASPLSTIDFSLSDGSLIPIEERPAIEMKSVEEIHCWNPAFDITPSELITGIITEVGVFKPNELHKIKDHFK</sequence>
<evidence type="ECO:0000313" key="7">
    <source>
        <dbReference type="EMBL" id="RWS00232.1"/>
    </source>
</evidence>
<dbReference type="InterPro" id="IPR000649">
    <property type="entry name" value="IF-2B-related"/>
</dbReference>
<dbReference type="NCBIfam" id="TIGR00512">
    <property type="entry name" value="salvage_mtnA"/>
    <property type="match status" value="1"/>
</dbReference>
<comment type="subcellular location">
    <subcellularLocation>
        <location evidence="6">Cytoplasm</location>
    </subcellularLocation>
    <subcellularLocation>
        <location evidence="6">Nucleus</location>
    </subcellularLocation>
</comment>
<name>A0A3S3PFW9_9ACAR</name>
<comment type="function">
    <text evidence="6">Catalyzes the interconversion of methylthioribose-1-phosphate (MTR-1-P) into methylthioribulose-1-phosphate (MTRu-1-P).</text>
</comment>
<dbReference type="Gene3D" id="3.40.50.10470">
    <property type="entry name" value="Translation initiation factor eif-2b, domain 2"/>
    <property type="match status" value="1"/>
</dbReference>
<evidence type="ECO:0000256" key="4">
    <source>
        <dbReference type="ARBA" id="ARBA00023235"/>
    </source>
</evidence>
<feature type="active site" description="Proton donor" evidence="6">
    <location>
        <position position="254"/>
    </location>
</feature>
<dbReference type="Proteomes" id="UP000285301">
    <property type="component" value="Unassembled WGS sequence"/>
</dbReference>
<keyword evidence="1 6" id="KW-0963">Cytoplasm</keyword>
<evidence type="ECO:0000256" key="2">
    <source>
        <dbReference type="ARBA" id="ARBA00022605"/>
    </source>
</evidence>
<dbReference type="Gene3D" id="1.20.120.420">
    <property type="entry name" value="translation initiation factor eif-2b, domain 1"/>
    <property type="match status" value="1"/>
</dbReference>
<dbReference type="InterPro" id="IPR042529">
    <property type="entry name" value="IF_2B-like_C"/>
</dbReference>
<evidence type="ECO:0000256" key="3">
    <source>
        <dbReference type="ARBA" id="ARBA00023167"/>
    </source>
</evidence>
<evidence type="ECO:0000256" key="6">
    <source>
        <dbReference type="HAMAP-Rule" id="MF_03119"/>
    </source>
</evidence>
<evidence type="ECO:0000313" key="8">
    <source>
        <dbReference type="Proteomes" id="UP000285301"/>
    </source>
</evidence>
<comment type="similarity">
    <text evidence="6">Belongs to the eIF-2B alpha/beta/delta subunits family. MtnA subfamily.</text>
</comment>
<feature type="site" description="Transition state stabilizer" evidence="6">
    <location>
        <position position="174"/>
    </location>
</feature>
<dbReference type="OrthoDB" id="2461at2759"/>
<dbReference type="EC" id="5.3.1.23" evidence="6"/>
<dbReference type="GO" id="GO:0046523">
    <property type="term" value="F:S-methyl-5-thioribose-1-phosphate isomerase activity"/>
    <property type="evidence" value="ECO:0007669"/>
    <property type="project" value="UniProtKB-UniRule"/>
</dbReference>
<reference evidence="7 8" key="1">
    <citation type="journal article" date="2018" name="Gigascience">
        <title>Genomes of trombidid mites reveal novel predicted allergens and laterally-transferred genes associated with secondary metabolism.</title>
        <authorList>
            <person name="Dong X."/>
            <person name="Chaisiri K."/>
            <person name="Xia D."/>
            <person name="Armstrong S.D."/>
            <person name="Fang Y."/>
            <person name="Donnelly M.J."/>
            <person name="Kadowaki T."/>
            <person name="McGarry J.W."/>
            <person name="Darby A.C."/>
            <person name="Makepeace B.L."/>
        </authorList>
    </citation>
    <scope>NUCLEOTIDE SEQUENCE [LARGE SCALE GENOMIC DNA]</scope>
    <source>
        <strain evidence="7">UoL-WK</strain>
    </source>
</reference>
<comment type="caution">
    <text evidence="7">The sequence shown here is derived from an EMBL/GenBank/DDBJ whole genome shotgun (WGS) entry which is preliminary data.</text>
</comment>
<dbReference type="Pfam" id="PF01008">
    <property type="entry name" value="IF-2B"/>
    <property type="match status" value="1"/>
</dbReference>
<dbReference type="InterPro" id="IPR037171">
    <property type="entry name" value="NagB/RpiA_transferase-like"/>
</dbReference>
<comment type="pathway">
    <text evidence="6">Amino-acid biosynthesis; L-methionine biosynthesis via salvage pathway; L-methionine from S-methyl-5-thio-alpha-D-ribose 1-phosphate: step 1/6.</text>
</comment>
<dbReference type="InterPro" id="IPR011559">
    <property type="entry name" value="Initiation_fac_2B_a/b/d"/>
</dbReference>
<organism evidence="7 8">
    <name type="scientific">Dinothrombium tinctorium</name>
    <dbReference type="NCBI Taxonomy" id="1965070"/>
    <lineage>
        <taxon>Eukaryota</taxon>
        <taxon>Metazoa</taxon>
        <taxon>Ecdysozoa</taxon>
        <taxon>Arthropoda</taxon>
        <taxon>Chelicerata</taxon>
        <taxon>Arachnida</taxon>
        <taxon>Acari</taxon>
        <taxon>Acariformes</taxon>
        <taxon>Trombidiformes</taxon>
        <taxon>Prostigmata</taxon>
        <taxon>Anystina</taxon>
        <taxon>Parasitengona</taxon>
        <taxon>Trombidioidea</taxon>
        <taxon>Trombidiidae</taxon>
        <taxon>Dinothrombium</taxon>
    </lineage>
</organism>
<dbReference type="PANTHER" id="PTHR43475:SF1">
    <property type="entry name" value="METHYLTHIORIBOSE-1-PHOSPHATE ISOMERASE"/>
    <property type="match status" value="1"/>
</dbReference>
<dbReference type="EMBL" id="NCKU01012000">
    <property type="protein sequence ID" value="RWS00232.1"/>
    <property type="molecule type" value="Genomic_DNA"/>
</dbReference>
<dbReference type="AlphaFoldDB" id="A0A3S3PFW9"/>
<dbReference type="FunFam" id="3.40.50.10470:FF:000003">
    <property type="entry name" value="Methylthioribose-1-phosphate isomerase"/>
    <property type="match status" value="1"/>
</dbReference>
<dbReference type="PANTHER" id="PTHR43475">
    <property type="entry name" value="METHYLTHIORIBOSE-1-PHOSPHATE ISOMERASE"/>
    <property type="match status" value="1"/>
</dbReference>
<dbReference type="GO" id="GO:0019509">
    <property type="term" value="P:L-methionine salvage from methylthioadenosine"/>
    <property type="evidence" value="ECO:0007669"/>
    <property type="project" value="UniProtKB-UniRule"/>
</dbReference>
<dbReference type="UniPathway" id="UPA00904">
    <property type="reaction ID" value="UER00874"/>
</dbReference>
<evidence type="ECO:0000256" key="5">
    <source>
        <dbReference type="ARBA" id="ARBA00023242"/>
    </source>
</evidence>
<keyword evidence="2 6" id="KW-0028">Amino-acid biosynthesis</keyword>
<proteinExistence type="inferred from homology"/>
<dbReference type="FunFam" id="1.20.120.420:FF:000003">
    <property type="entry name" value="Methylthioribose-1-phosphate isomerase"/>
    <property type="match status" value="1"/>
</dbReference>
<dbReference type="InterPro" id="IPR005251">
    <property type="entry name" value="IF-M1Pi"/>
</dbReference>
<dbReference type="NCBIfam" id="NF004326">
    <property type="entry name" value="PRK05720.1"/>
    <property type="match status" value="1"/>
</dbReference>
<dbReference type="NCBIfam" id="TIGR00524">
    <property type="entry name" value="eIF-2B_rel"/>
    <property type="match status" value="1"/>
</dbReference>
<protein>
    <recommendedName>
        <fullName evidence="6">Methylthioribose-1-phosphate isomerase</fullName>
        <shortName evidence="6">M1Pi</shortName>
        <shortName evidence="6">MTR-1-P isomerase</shortName>
        <ecNumber evidence="6">5.3.1.23</ecNumber>
    </recommendedName>
    <alternativeName>
        <fullName evidence="6">S-methyl-5-thioribose-1-phosphate isomerase</fullName>
    </alternativeName>
    <alternativeName>
        <fullName evidence="6">Translation initiation factor eIF-2B subunit alpha/beta/delta-like protein</fullName>
    </alternativeName>
</protein>
<comment type="catalytic activity">
    <reaction evidence="6">
        <text>5-(methylsulfanyl)-alpha-D-ribose 1-phosphate = 5-(methylsulfanyl)-D-ribulose 1-phosphate</text>
        <dbReference type="Rhea" id="RHEA:19989"/>
        <dbReference type="ChEBI" id="CHEBI:58533"/>
        <dbReference type="ChEBI" id="CHEBI:58548"/>
        <dbReference type="EC" id="5.3.1.23"/>
    </reaction>
</comment>
<keyword evidence="5 6" id="KW-0539">Nucleus</keyword>
<accession>A0A3S3PFW9</accession>
<dbReference type="GO" id="GO:0005634">
    <property type="term" value="C:nucleus"/>
    <property type="evidence" value="ECO:0007669"/>
    <property type="project" value="UniProtKB-SubCell"/>
</dbReference>
<keyword evidence="4 6" id="KW-0413">Isomerase</keyword>
<dbReference type="SUPFAM" id="SSF100950">
    <property type="entry name" value="NagB/RpiA/CoA transferase-like"/>
    <property type="match status" value="1"/>
</dbReference>